<gene>
    <name evidence="1" type="primary">hisC1_0</name>
    <name evidence="1" type="ORF">CM83_84708</name>
</gene>
<reference evidence="1" key="2">
    <citation type="submission" date="2014-07" db="EMBL/GenBank/DDBJ databases">
        <authorList>
            <person name="Hull J."/>
        </authorList>
    </citation>
    <scope>NUCLEOTIDE SEQUENCE</scope>
</reference>
<accession>A0A0A9X3L1</accession>
<evidence type="ECO:0000313" key="1">
    <source>
        <dbReference type="EMBL" id="JAG14241.1"/>
    </source>
</evidence>
<sequence>MTVSSSREVKPRDRALSLLKDTALPLVGGVGPAKYTPSLCIGLNLASDIAPGSVSQLPARRRSRSRASLARLLRQQMTIRARMGNPRMQETIGITIVSGATVG</sequence>
<keyword evidence="1" id="KW-0808">Transferase</keyword>
<proteinExistence type="predicted"/>
<name>A0A0A9X3L1_LYGHE</name>
<reference evidence="1" key="1">
    <citation type="journal article" date="2014" name="PLoS ONE">
        <title>Transcriptome-Based Identification of ABC Transporters in the Western Tarnished Plant Bug Lygus hesperus.</title>
        <authorList>
            <person name="Hull J.J."/>
            <person name="Chaney K."/>
            <person name="Geib S.M."/>
            <person name="Fabrick J.A."/>
            <person name="Brent C.S."/>
            <person name="Walsh D."/>
            <person name="Lavine L.C."/>
        </authorList>
    </citation>
    <scope>NUCLEOTIDE SEQUENCE</scope>
</reference>
<keyword evidence="1" id="KW-0032">Aminotransferase</keyword>
<dbReference type="AlphaFoldDB" id="A0A0A9X3L1"/>
<dbReference type="GO" id="GO:0008483">
    <property type="term" value="F:transaminase activity"/>
    <property type="evidence" value="ECO:0007669"/>
    <property type="project" value="UniProtKB-KW"/>
</dbReference>
<organism evidence="1">
    <name type="scientific">Lygus hesperus</name>
    <name type="common">Western plant bug</name>
    <dbReference type="NCBI Taxonomy" id="30085"/>
    <lineage>
        <taxon>Eukaryota</taxon>
        <taxon>Metazoa</taxon>
        <taxon>Ecdysozoa</taxon>
        <taxon>Arthropoda</taxon>
        <taxon>Hexapoda</taxon>
        <taxon>Insecta</taxon>
        <taxon>Pterygota</taxon>
        <taxon>Neoptera</taxon>
        <taxon>Paraneoptera</taxon>
        <taxon>Hemiptera</taxon>
        <taxon>Heteroptera</taxon>
        <taxon>Panheteroptera</taxon>
        <taxon>Cimicomorpha</taxon>
        <taxon>Miridae</taxon>
        <taxon>Mirini</taxon>
        <taxon>Lygus</taxon>
    </lineage>
</organism>
<protein>
    <submittedName>
        <fullName evidence="1">Histidinol-phosphate aminotransferase 1</fullName>
    </submittedName>
</protein>
<dbReference type="EMBL" id="GBHO01029363">
    <property type="protein sequence ID" value="JAG14241.1"/>
    <property type="molecule type" value="Transcribed_RNA"/>
</dbReference>